<dbReference type="EMBL" id="VSSQ01130202">
    <property type="protein sequence ID" value="MPN57987.1"/>
    <property type="molecule type" value="Genomic_DNA"/>
</dbReference>
<dbReference type="AlphaFoldDB" id="A0A645J3L6"/>
<name>A0A645J3L6_9ZZZZ</name>
<proteinExistence type="predicted"/>
<sequence length="70" mass="7695">MAPVIFPRAKLSFLLLIHIIELNFSGNSVTIGDIIIDKIKEAIPKVLDILLILSTNSSLANTIPIRDNIN</sequence>
<accession>A0A645J3L6</accession>
<evidence type="ECO:0000313" key="1">
    <source>
        <dbReference type="EMBL" id="MPN57987.1"/>
    </source>
</evidence>
<comment type="caution">
    <text evidence="1">The sequence shown here is derived from an EMBL/GenBank/DDBJ whole genome shotgun (WGS) entry which is preliminary data.</text>
</comment>
<reference evidence="1" key="1">
    <citation type="submission" date="2019-08" db="EMBL/GenBank/DDBJ databases">
        <authorList>
            <person name="Kucharzyk K."/>
            <person name="Murdoch R.W."/>
            <person name="Higgins S."/>
            <person name="Loffler F."/>
        </authorList>
    </citation>
    <scope>NUCLEOTIDE SEQUENCE</scope>
</reference>
<gene>
    <name evidence="1" type="ORF">SDC9_205683</name>
</gene>
<protein>
    <submittedName>
        <fullName evidence="1">Uncharacterized protein</fullName>
    </submittedName>
</protein>
<organism evidence="1">
    <name type="scientific">bioreactor metagenome</name>
    <dbReference type="NCBI Taxonomy" id="1076179"/>
    <lineage>
        <taxon>unclassified sequences</taxon>
        <taxon>metagenomes</taxon>
        <taxon>ecological metagenomes</taxon>
    </lineage>
</organism>